<reference evidence="1" key="1">
    <citation type="journal article" date="2020" name="Fungal Divers.">
        <title>Resolving the Mortierellaceae phylogeny through synthesis of multi-gene phylogenetics and phylogenomics.</title>
        <authorList>
            <person name="Vandepol N."/>
            <person name="Liber J."/>
            <person name="Desiro A."/>
            <person name="Na H."/>
            <person name="Kennedy M."/>
            <person name="Barry K."/>
            <person name="Grigoriev I.V."/>
            <person name="Miller A.N."/>
            <person name="O'Donnell K."/>
            <person name="Stajich J.E."/>
            <person name="Bonito G."/>
        </authorList>
    </citation>
    <scope>NUCLEOTIDE SEQUENCE</scope>
    <source>
        <strain evidence="1">MES-2147</strain>
    </source>
</reference>
<dbReference type="EMBL" id="JAAAHW010000081">
    <property type="protein sequence ID" value="KAG0006640.1"/>
    <property type="molecule type" value="Genomic_DNA"/>
</dbReference>
<feature type="non-terminal residue" evidence="1">
    <location>
        <position position="1"/>
    </location>
</feature>
<evidence type="ECO:0000313" key="1">
    <source>
        <dbReference type="EMBL" id="KAG0006640.1"/>
    </source>
</evidence>
<dbReference type="SUPFAM" id="SSF52047">
    <property type="entry name" value="RNI-like"/>
    <property type="match status" value="1"/>
</dbReference>
<dbReference type="Gene3D" id="3.80.10.10">
    <property type="entry name" value="Ribonuclease Inhibitor"/>
    <property type="match status" value="2"/>
</dbReference>
<name>A0A9P6ML71_9FUNG</name>
<proteinExistence type="predicted"/>
<dbReference type="InterPro" id="IPR032675">
    <property type="entry name" value="LRR_dom_sf"/>
</dbReference>
<dbReference type="OrthoDB" id="10579728at2759"/>
<protein>
    <submittedName>
        <fullName evidence="1">Uncharacterized protein</fullName>
    </submittedName>
</protein>
<keyword evidence="2" id="KW-1185">Reference proteome</keyword>
<gene>
    <name evidence="1" type="ORF">BGZ65_005693</name>
</gene>
<dbReference type="AlphaFoldDB" id="A0A9P6ML71"/>
<comment type="caution">
    <text evidence="1">The sequence shown here is derived from an EMBL/GenBank/DDBJ whole genome shotgun (WGS) entry which is preliminary data.</text>
</comment>
<evidence type="ECO:0000313" key="2">
    <source>
        <dbReference type="Proteomes" id="UP000749646"/>
    </source>
</evidence>
<organism evidence="1 2">
    <name type="scientific">Modicella reniformis</name>
    <dbReference type="NCBI Taxonomy" id="1440133"/>
    <lineage>
        <taxon>Eukaryota</taxon>
        <taxon>Fungi</taxon>
        <taxon>Fungi incertae sedis</taxon>
        <taxon>Mucoromycota</taxon>
        <taxon>Mortierellomycotina</taxon>
        <taxon>Mortierellomycetes</taxon>
        <taxon>Mortierellales</taxon>
        <taxon>Mortierellaceae</taxon>
        <taxon>Modicella</taxon>
    </lineage>
</organism>
<sequence length="349" mass="40524">NVDGISDDIWKIWEEFKLPRTPHLQLSTSRLYLSTRKVKYILCQCSSVLEKLTLSITISSIEDEKNGKKEEQQQEEHEVWPRLKTLTLKKWEDRSRSKAFWPWLWKRCDHLETLEVEQSGTSVQNLAEGMLAHMPNLSSITLGETYWCDYKLKNNDMVTLLSSSRKGWKVVKIRYTEQLDRTAKEALAKHFHTLEVLEVRECHGVYGDYLVQVLSSCPKLRTLAIQIGNPHPTNTSQDLRPTCLLTGILTQAYSRHGPVNSLKVLKIMVTGTHDTEPSVRISRLTNLETLWLGYRQPYVTHPRKLRDSLEMSLESRLDKLSGLKALKELDVSSMKTRINLRELQWMIEH</sequence>
<accession>A0A9P6ML71</accession>
<dbReference type="Proteomes" id="UP000749646">
    <property type="component" value="Unassembled WGS sequence"/>
</dbReference>